<dbReference type="OrthoDB" id="1736889at2759"/>
<dbReference type="InterPro" id="IPR002156">
    <property type="entry name" value="RNaseH_domain"/>
</dbReference>
<dbReference type="Proteomes" id="UP000504603">
    <property type="component" value="Unplaced"/>
</dbReference>
<dbReference type="Pfam" id="PF13456">
    <property type="entry name" value="RVT_3"/>
    <property type="match status" value="1"/>
</dbReference>
<proteinExistence type="predicted"/>
<dbReference type="GO" id="GO:0004523">
    <property type="term" value="F:RNA-DNA hybrid ribonuclease activity"/>
    <property type="evidence" value="ECO:0007669"/>
    <property type="project" value="InterPro"/>
</dbReference>
<dbReference type="CDD" id="cd09279">
    <property type="entry name" value="RNase_HI_like"/>
    <property type="match status" value="1"/>
</dbReference>
<dbReference type="PANTHER" id="PTHR48475">
    <property type="entry name" value="RIBONUCLEASE H"/>
    <property type="match status" value="1"/>
</dbReference>
<dbReference type="Gene3D" id="3.30.420.10">
    <property type="entry name" value="Ribonuclease H-like superfamily/Ribonuclease H"/>
    <property type="match status" value="1"/>
</dbReference>
<gene>
    <name evidence="3" type="primary">LOC111023794</name>
</gene>
<reference evidence="3" key="1">
    <citation type="submission" date="2025-08" db="UniProtKB">
        <authorList>
            <consortium name="RefSeq"/>
        </authorList>
    </citation>
    <scope>IDENTIFICATION</scope>
    <source>
        <strain evidence="3">OHB3-1</strain>
    </source>
</reference>
<evidence type="ECO:0000313" key="3">
    <source>
        <dbReference type="RefSeq" id="XP_022156966.1"/>
    </source>
</evidence>
<keyword evidence="2" id="KW-1185">Reference proteome</keyword>
<dbReference type="AlphaFoldDB" id="A0A6J1DWJ9"/>
<organism evidence="2 3">
    <name type="scientific">Momordica charantia</name>
    <name type="common">Bitter gourd</name>
    <name type="synonym">Balsam pear</name>
    <dbReference type="NCBI Taxonomy" id="3673"/>
    <lineage>
        <taxon>Eukaryota</taxon>
        <taxon>Viridiplantae</taxon>
        <taxon>Streptophyta</taxon>
        <taxon>Embryophyta</taxon>
        <taxon>Tracheophyta</taxon>
        <taxon>Spermatophyta</taxon>
        <taxon>Magnoliopsida</taxon>
        <taxon>eudicotyledons</taxon>
        <taxon>Gunneridae</taxon>
        <taxon>Pentapetalae</taxon>
        <taxon>rosids</taxon>
        <taxon>fabids</taxon>
        <taxon>Cucurbitales</taxon>
        <taxon>Cucurbitaceae</taxon>
        <taxon>Momordiceae</taxon>
        <taxon>Momordica</taxon>
    </lineage>
</organism>
<protein>
    <submittedName>
        <fullName evidence="3">Uncharacterized protein LOC111023794</fullName>
    </submittedName>
</protein>
<feature type="domain" description="RNase H type-1" evidence="1">
    <location>
        <begin position="3"/>
        <end position="120"/>
    </location>
</feature>
<dbReference type="InterPro" id="IPR036397">
    <property type="entry name" value="RNaseH_sf"/>
</dbReference>
<dbReference type="InterPro" id="IPR012337">
    <property type="entry name" value="RNaseH-like_sf"/>
</dbReference>
<dbReference type="SUPFAM" id="SSF53098">
    <property type="entry name" value="Ribonuclease H-like"/>
    <property type="match status" value="1"/>
</dbReference>
<name>A0A6J1DWJ9_MOMCH</name>
<dbReference type="GO" id="GO:0003676">
    <property type="term" value="F:nucleic acid binding"/>
    <property type="evidence" value="ECO:0007669"/>
    <property type="project" value="InterPro"/>
</dbReference>
<accession>A0A6J1DWJ9</accession>
<sequence>MMFDGASNELDNGIGAILISPKGDLCPLITRLCFDYTYNMAEYEACSMRVQAAIDMKVKKLKVFGDSMLVIHQLREEWEIRDTKLLPYKQLITELSQEFDEISFDYMPRENNQVAYALATLSVMFTLELNEEFRMIKFGRRYIPASCMSIEKELDSNPWFHDIMGPNLVS</sequence>
<evidence type="ECO:0000259" key="1">
    <source>
        <dbReference type="Pfam" id="PF13456"/>
    </source>
</evidence>
<dbReference type="KEGG" id="mcha:111023794"/>
<dbReference type="RefSeq" id="XP_022156966.1">
    <property type="nucleotide sequence ID" value="XM_022301274.1"/>
</dbReference>
<dbReference type="PANTHER" id="PTHR48475:SF1">
    <property type="entry name" value="RNASE H TYPE-1 DOMAIN-CONTAINING PROTEIN"/>
    <property type="match status" value="1"/>
</dbReference>
<evidence type="ECO:0000313" key="2">
    <source>
        <dbReference type="Proteomes" id="UP000504603"/>
    </source>
</evidence>
<dbReference type="GeneID" id="111023794"/>